<proteinExistence type="predicted"/>
<dbReference type="PRINTS" id="PR00605">
    <property type="entry name" value="CYTCHROMECIC"/>
</dbReference>
<name>A0A5C7J9J4_9BACT</name>
<evidence type="ECO:0000256" key="3">
    <source>
        <dbReference type="ARBA" id="ARBA00022723"/>
    </source>
</evidence>
<dbReference type="AlphaFoldDB" id="A0A5C7J9J4"/>
<gene>
    <name evidence="8" type="ORF">E6Q11_01645</name>
</gene>
<dbReference type="InterPro" id="IPR009056">
    <property type="entry name" value="Cyt_c-like_dom"/>
</dbReference>
<dbReference type="Pfam" id="PF13442">
    <property type="entry name" value="Cytochrome_CBB3"/>
    <property type="match status" value="1"/>
</dbReference>
<keyword evidence="4" id="KW-0249">Electron transport</keyword>
<protein>
    <submittedName>
        <fullName evidence="8">Cytochrome c</fullName>
    </submittedName>
</protein>
<keyword evidence="1" id="KW-0813">Transport</keyword>
<feature type="domain" description="Cytochrome c" evidence="7">
    <location>
        <begin position="41"/>
        <end position="134"/>
    </location>
</feature>
<evidence type="ECO:0000259" key="7">
    <source>
        <dbReference type="PROSITE" id="PS51007"/>
    </source>
</evidence>
<dbReference type="PROSITE" id="PS51007">
    <property type="entry name" value="CYTC"/>
    <property type="match status" value="1"/>
</dbReference>
<accession>A0A5C7J9J4</accession>
<keyword evidence="2 6" id="KW-0349">Heme</keyword>
<dbReference type="Gene3D" id="1.10.760.10">
    <property type="entry name" value="Cytochrome c-like domain"/>
    <property type="match status" value="1"/>
</dbReference>
<organism evidence="8 9">
    <name type="scientific">Candidatus Dojkabacteria bacterium</name>
    <dbReference type="NCBI Taxonomy" id="2099670"/>
    <lineage>
        <taxon>Bacteria</taxon>
        <taxon>Candidatus Dojkabacteria</taxon>
    </lineage>
</organism>
<dbReference type="InterPro" id="IPR008168">
    <property type="entry name" value="Cyt_C_IC"/>
</dbReference>
<comment type="caution">
    <text evidence="8">The sequence shown here is derived from an EMBL/GenBank/DDBJ whole genome shotgun (WGS) entry which is preliminary data.</text>
</comment>
<sequence>MIASILFLSSCTESVTTATKLLQQLQEQGLMNEVKRDFDAKQVTRGHEIFIKNCAVCHGQNGEGTADWRKPLANGRYPPPPLDSTAHAWHHSTEELKRFILKGGPPGEGRMPEWQDKLSEQEIDDILVWIKSLWSDEIYEAWYRQIEHR</sequence>
<keyword evidence="3 6" id="KW-0479">Metal-binding</keyword>
<keyword evidence="5 6" id="KW-0408">Iron</keyword>
<dbReference type="SUPFAM" id="SSF46626">
    <property type="entry name" value="Cytochrome c"/>
    <property type="match status" value="1"/>
</dbReference>
<dbReference type="GO" id="GO:0009055">
    <property type="term" value="F:electron transfer activity"/>
    <property type="evidence" value="ECO:0007669"/>
    <property type="project" value="InterPro"/>
</dbReference>
<dbReference type="Proteomes" id="UP000321026">
    <property type="component" value="Unassembled WGS sequence"/>
</dbReference>
<dbReference type="EMBL" id="SSDS01000026">
    <property type="protein sequence ID" value="TXG78147.1"/>
    <property type="molecule type" value="Genomic_DNA"/>
</dbReference>
<dbReference type="PANTHER" id="PTHR35008:SF4">
    <property type="entry name" value="BLL4482 PROTEIN"/>
    <property type="match status" value="1"/>
</dbReference>
<reference evidence="8 9" key="1">
    <citation type="submission" date="2018-09" db="EMBL/GenBank/DDBJ databases">
        <title>Metagenome Assembled Genomes from an Advanced Water Purification Facility.</title>
        <authorList>
            <person name="Stamps B.W."/>
            <person name="Spear J.R."/>
        </authorList>
    </citation>
    <scope>NUCLEOTIDE SEQUENCE [LARGE SCALE GENOMIC DNA]</scope>
    <source>
        <strain evidence="8">Bin_63_2</strain>
    </source>
</reference>
<evidence type="ECO:0000256" key="2">
    <source>
        <dbReference type="ARBA" id="ARBA00022617"/>
    </source>
</evidence>
<evidence type="ECO:0000313" key="8">
    <source>
        <dbReference type="EMBL" id="TXG78147.1"/>
    </source>
</evidence>
<evidence type="ECO:0000313" key="9">
    <source>
        <dbReference type="Proteomes" id="UP000321026"/>
    </source>
</evidence>
<dbReference type="PANTHER" id="PTHR35008">
    <property type="entry name" value="BLL4482 PROTEIN-RELATED"/>
    <property type="match status" value="1"/>
</dbReference>
<evidence type="ECO:0000256" key="4">
    <source>
        <dbReference type="ARBA" id="ARBA00022982"/>
    </source>
</evidence>
<dbReference type="GO" id="GO:0020037">
    <property type="term" value="F:heme binding"/>
    <property type="evidence" value="ECO:0007669"/>
    <property type="project" value="InterPro"/>
</dbReference>
<evidence type="ECO:0000256" key="6">
    <source>
        <dbReference type="PROSITE-ProRule" id="PRU00433"/>
    </source>
</evidence>
<dbReference type="InterPro" id="IPR036909">
    <property type="entry name" value="Cyt_c-like_dom_sf"/>
</dbReference>
<evidence type="ECO:0000256" key="5">
    <source>
        <dbReference type="ARBA" id="ARBA00023004"/>
    </source>
</evidence>
<dbReference type="GO" id="GO:0005506">
    <property type="term" value="F:iron ion binding"/>
    <property type="evidence" value="ECO:0007669"/>
    <property type="project" value="InterPro"/>
</dbReference>
<evidence type="ECO:0000256" key="1">
    <source>
        <dbReference type="ARBA" id="ARBA00022448"/>
    </source>
</evidence>
<dbReference type="InterPro" id="IPR051459">
    <property type="entry name" value="Cytochrome_c-type_DH"/>
</dbReference>